<evidence type="ECO:0000259" key="7">
    <source>
        <dbReference type="SMART" id="SM00849"/>
    </source>
</evidence>
<dbReference type="PANTHER" id="PTHR30619:SF1">
    <property type="entry name" value="RECOMBINATION PROTEIN 2"/>
    <property type="match status" value="1"/>
</dbReference>
<dbReference type="SMART" id="SM00849">
    <property type="entry name" value="Lactamase_B"/>
    <property type="match status" value="1"/>
</dbReference>
<dbReference type="eggNOG" id="COG0658">
    <property type="taxonomic scope" value="Bacteria"/>
</dbReference>
<dbReference type="Pfam" id="PF03772">
    <property type="entry name" value="Competence"/>
    <property type="match status" value="1"/>
</dbReference>
<keyword evidence="3 6" id="KW-0812">Transmembrane</keyword>
<protein>
    <recommendedName>
        <fullName evidence="7">Metallo-beta-lactamase domain-containing protein</fullName>
    </recommendedName>
</protein>
<evidence type="ECO:0000313" key="8">
    <source>
        <dbReference type="EMBL" id="KGF31839.1"/>
    </source>
</evidence>
<dbReference type="EMBL" id="JRNI01000010">
    <property type="protein sequence ID" value="KGF31839.1"/>
    <property type="molecule type" value="Genomic_DNA"/>
</dbReference>
<dbReference type="InterPro" id="IPR004797">
    <property type="entry name" value="Competence_ComEC/Rec2"/>
</dbReference>
<name>A0A096BFA9_9BURK</name>
<dbReference type="Gene3D" id="3.60.15.10">
    <property type="entry name" value="Ribonuclease Z/Hydroxyacylglutathione hydrolase-like"/>
    <property type="match status" value="1"/>
</dbReference>
<evidence type="ECO:0000313" key="9">
    <source>
        <dbReference type="Proteomes" id="UP000029629"/>
    </source>
</evidence>
<dbReference type="InterPro" id="IPR001279">
    <property type="entry name" value="Metallo-B-lactamas"/>
</dbReference>
<dbReference type="Pfam" id="PF13567">
    <property type="entry name" value="DUF4131"/>
    <property type="match status" value="1"/>
</dbReference>
<reference evidence="8 9" key="1">
    <citation type="submission" date="2014-07" db="EMBL/GenBank/DDBJ databases">
        <authorList>
            <person name="McCorrison J."/>
            <person name="Sanka R."/>
            <person name="Torralba M."/>
            <person name="Gillis M."/>
            <person name="Haft D.H."/>
            <person name="Methe B."/>
            <person name="Sutton G."/>
            <person name="Nelson K.E."/>
        </authorList>
    </citation>
    <scope>NUCLEOTIDE SEQUENCE [LARGE SCALE GENOMIC DNA]</scope>
    <source>
        <strain evidence="8 9">DNF00040</strain>
    </source>
</reference>
<dbReference type="eggNOG" id="COG2333">
    <property type="taxonomic scope" value="Bacteria"/>
</dbReference>
<proteinExistence type="predicted"/>
<dbReference type="CDD" id="cd07731">
    <property type="entry name" value="ComA-like_MBL-fold"/>
    <property type="match status" value="1"/>
</dbReference>
<dbReference type="RefSeq" id="WP_036557654.1">
    <property type="nucleotide sequence ID" value="NZ_JRNI01000010.1"/>
</dbReference>
<feature type="transmembrane region" description="Helical" evidence="6">
    <location>
        <begin position="444"/>
        <end position="463"/>
    </location>
</feature>
<feature type="domain" description="Metallo-beta-lactamase" evidence="7">
    <location>
        <begin position="567"/>
        <end position="775"/>
    </location>
</feature>
<dbReference type="InterPro" id="IPR004477">
    <property type="entry name" value="ComEC_N"/>
</dbReference>
<feature type="transmembrane region" description="Helical" evidence="6">
    <location>
        <begin position="58"/>
        <end position="77"/>
    </location>
</feature>
<organism evidence="8 9">
    <name type="scientific">Oligella urethralis DNF00040</name>
    <dbReference type="NCBI Taxonomy" id="1401065"/>
    <lineage>
        <taxon>Bacteria</taxon>
        <taxon>Pseudomonadati</taxon>
        <taxon>Pseudomonadota</taxon>
        <taxon>Betaproteobacteria</taxon>
        <taxon>Burkholderiales</taxon>
        <taxon>Alcaligenaceae</taxon>
        <taxon>Oligella</taxon>
    </lineage>
</organism>
<dbReference type="GO" id="GO:0030420">
    <property type="term" value="P:establishment of competence for transformation"/>
    <property type="evidence" value="ECO:0007669"/>
    <property type="project" value="InterPro"/>
</dbReference>
<keyword evidence="5 6" id="KW-0472">Membrane</keyword>
<evidence type="ECO:0000256" key="4">
    <source>
        <dbReference type="ARBA" id="ARBA00022989"/>
    </source>
</evidence>
<sequence>MVIWFLMILSALSGFVVVQQLPSLMALTNLLWAFGLCLVSGLYITFFSTWRAELRQPLVLLMSCLLLFLMSFTYATWRAETRLADALAPQHDNQVSKLVVEVSDLVNYGDSYLQFAARVLSSRPASGIPKQVYLRWSFGAFSGPYQQRPPLQEPMPEIKPGEIWEFSVLLRKPYAAFNPGQGDMLSYRFANNQRAIGTIKGQGKRLAEQGDWRWSIEVARWRHELRKTMNRYLVDKRYGAVMIALVMGDQAAISQEDWRLFNRAGLTHLVSISGTHITMLSSLAALLSLMLLRRCSLATKLLAERVAAQRLAAIVALFVAFLYCQVAGWGVPAQRSFFMLLIFFVNWLFALQWSIQMVLSLAALFILVLDPWALMSIGFWLSFAAMLLLVTLLKEVAKGQNLKQRLQFAIRSWLRAQLAVFVGLAPLLALLFNQISLISPIANAYAIFIIGTVITPASLLLAFTSQFDALAFINQALADAVHFLLYLTLTLSAKLAAWPYALLDVSMLSKAAVVFASMAFLLLLKVGLSKWTVLAMLSFVPIVSGSGSTKELLKAGEWQAHVLDIGQGSAVLISTENKHWLFDLGPRTSYEHEASNRITIPVLRALGIKHLDYVVVSHSDLDHVGGFSELISQVSVGHVFASFRVDQWLNQEEQVFAKDYSPLNSALKAEACYAGQQFEHDGVRFSFIWPESLDILPLNAKSANAESCVLLVEGRYHKLLLTGDIDKGVENKLLVAQRLPPVDVMVVAHHGSKTSSSKAFVEHSQATIAIAQAGHYNRYHHPDPQVVRQWQQAGSLFYSTIDSGAIRVQSRALGLLHQAEKEQRKRYWH</sequence>
<comment type="caution">
    <text evidence="8">The sequence shown here is derived from an EMBL/GenBank/DDBJ whole genome shotgun (WGS) entry which is preliminary data.</text>
</comment>
<dbReference type="InterPro" id="IPR025405">
    <property type="entry name" value="DUF4131"/>
</dbReference>
<feature type="transmembrane region" description="Helical" evidence="6">
    <location>
        <begin position="338"/>
        <end position="366"/>
    </location>
</feature>
<feature type="transmembrane region" description="Helical" evidence="6">
    <location>
        <begin position="24"/>
        <end position="46"/>
    </location>
</feature>
<feature type="transmembrane region" description="Helical" evidence="6">
    <location>
        <begin position="507"/>
        <end position="528"/>
    </location>
</feature>
<evidence type="ECO:0000256" key="6">
    <source>
        <dbReference type="SAM" id="Phobius"/>
    </source>
</evidence>
<dbReference type="SUPFAM" id="SSF56281">
    <property type="entry name" value="Metallo-hydrolase/oxidoreductase"/>
    <property type="match status" value="1"/>
</dbReference>
<evidence type="ECO:0000256" key="5">
    <source>
        <dbReference type="ARBA" id="ARBA00023136"/>
    </source>
</evidence>
<feature type="transmembrane region" description="Helical" evidence="6">
    <location>
        <begin position="483"/>
        <end position="501"/>
    </location>
</feature>
<dbReference type="InterPro" id="IPR036866">
    <property type="entry name" value="RibonucZ/Hydroxyglut_hydro"/>
</dbReference>
<keyword evidence="9" id="KW-1185">Reference proteome</keyword>
<dbReference type="PANTHER" id="PTHR30619">
    <property type="entry name" value="DNA INTERNALIZATION/COMPETENCE PROTEIN COMEC/REC2"/>
    <property type="match status" value="1"/>
</dbReference>
<dbReference type="NCBIfam" id="TIGR00361">
    <property type="entry name" value="ComEC_Rec2"/>
    <property type="match status" value="1"/>
</dbReference>
<dbReference type="NCBIfam" id="TIGR00360">
    <property type="entry name" value="ComEC_N-term"/>
    <property type="match status" value="1"/>
</dbReference>
<dbReference type="Pfam" id="PF00753">
    <property type="entry name" value="Lactamase_B"/>
    <property type="match status" value="1"/>
</dbReference>
<evidence type="ECO:0000256" key="3">
    <source>
        <dbReference type="ARBA" id="ARBA00022692"/>
    </source>
</evidence>
<comment type="subcellular location">
    <subcellularLocation>
        <location evidence="1">Cell membrane</location>
        <topology evidence="1">Multi-pass membrane protein</topology>
    </subcellularLocation>
</comment>
<dbReference type="Proteomes" id="UP000029629">
    <property type="component" value="Unassembled WGS sequence"/>
</dbReference>
<dbReference type="OrthoDB" id="9761531at2"/>
<dbReference type="InterPro" id="IPR052159">
    <property type="entry name" value="Competence_DNA_uptake"/>
</dbReference>
<gene>
    <name evidence="8" type="ORF">HMPREF2130_02185</name>
</gene>
<keyword evidence="4 6" id="KW-1133">Transmembrane helix</keyword>
<dbReference type="GO" id="GO:0005886">
    <property type="term" value="C:plasma membrane"/>
    <property type="evidence" value="ECO:0007669"/>
    <property type="project" value="UniProtKB-SubCell"/>
</dbReference>
<feature type="transmembrane region" description="Helical" evidence="6">
    <location>
        <begin position="372"/>
        <end position="393"/>
    </location>
</feature>
<evidence type="ECO:0000256" key="1">
    <source>
        <dbReference type="ARBA" id="ARBA00004651"/>
    </source>
</evidence>
<feature type="transmembrane region" description="Helical" evidence="6">
    <location>
        <begin position="413"/>
        <end position="432"/>
    </location>
</feature>
<dbReference type="InterPro" id="IPR035681">
    <property type="entry name" value="ComA-like_MBL"/>
</dbReference>
<feature type="transmembrane region" description="Helical" evidence="6">
    <location>
        <begin position="266"/>
        <end position="291"/>
    </location>
</feature>
<dbReference type="AlphaFoldDB" id="A0A096BFA9"/>
<keyword evidence="2" id="KW-1003">Cell membrane</keyword>
<accession>A0A096BFA9</accession>
<evidence type="ECO:0000256" key="2">
    <source>
        <dbReference type="ARBA" id="ARBA00022475"/>
    </source>
</evidence>
<feature type="transmembrane region" description="Helical" evidence="6">
    <location>
        <begin position="311"/>
        <end position="331"/>
    </location>
</feature>